<accession>A0AAV0YSL9</accession>
<protein>
    <recommendedName>
        <fullName evidence="16">Cation/H+ exchanger domain-containing protein</fullName>
    </recommendedName>
</protein>
<dbReference type="EMBL" id="OX451736">
    <property type="protein sequence ID" value="CAI8588706.1"/>
    <property type="molecule type" value="Genomic_DNA"/>
</dbReference>
<dbReference type="GO" id="GO:0016020">
    <property type="term" value="C:membrane"/>
    <property type="evidence" value="ECO:0007669"/>
    <property type="project" value="UniProtKB-SubCell"/>
</dbReference>
<keyword evidence="4 10" id="KW-0812">Transmembrane</keyword>
<name>A0AAV0YSL9_VICFA</name>
<evidence type="ECO:0000256" key="6">
    <source>
        <dbReference type="ARBA" id="ARBA00022989"/>
    </source>
</evidence>
<dbReference type="InterPro" id="IPR038770">
    <property type="entry name" value="Na+/solute_symporter_sf"/>
</dbReference>
<feature type="transmembrane region" description="Helical" evidence="10">
    <location>
        <begin position="314"/>
        <end position="333"/>
    </location>
</feature>
<dbReference type="PANTHER" id="PTHR32468">
    <property type="entry name" value="CATION/H + ANTIPORTER"/>
    <property type="match status" value="1"/>
</dbReference>
<dbReference type="InterPro" id="IPR057290">
    <property type="entry name" value="CHX17_C"/>
</dbReference>
<feature type="transmembrane region" description="Helical" evidence="10">
    <location>
        <begin position="375"/>
        <end position="396"/>
    </location>
</feature>
<dbReference type="GO" id="GO:0012505">
    <property type="term" value="C:endomembrane system"/>
    <property type="evidence" value="ECO:0007669"/>
    <property type="project" value="TreeGrafter"/>
</dbReference>
<feature type="transmembrane region" description="Helical" evidence="10">
    <location>
        <begin position="90"/>
        <end position="111"/>
    </location>
</feature>
<feature type="transmembrane region" description="Helical" evidence="10">
    <location>
        <begin position="29"/>
        <end position="50"/>
    </location>
</feature>
<feature type="transmembrane region" description="Helical" evidence="10">
    <location>
        <begin position="408"/>
        <end position="428"/>
    </location>
</feature>
<dbReference type="InterPro" id="IPR050794">
    <property type="entry name" value="CPA2_transporter"/>
</dbReference>
<dbReference type="Gene3D" id="3.40.50.12370">
    <property type="match status" value="1"/>
</dbReference>
<dbReference type="GO" id="GO:0006885">
    <property type="term" value="P:regulation of pH"/>
    <property type="evidence" value="ECO:0007669"/>
    <property type="project" value="TreeGrafter"/>
</dbReference>
<dbReference type="GO" id="GO:0015297">
    <property type="term" value="F:antiporter activity"/>
    <property type="evidence" value="ECO:0007669"/>
    <property type="project" value="InterPro"/>
</dbReference>
<keyword evidence="6 10" id="KW-1133">Transmembrane helix</keyword>
<comment type="subcellular location">
    <subcellularLocation>
        <location evidence="1">Membrane</location>
        <topology evidence="1">Multi-pass membrane protein</topology>
    </subcellularLocation>
</comment>
<evidence type="ECO:0000256" key="8">
    <source>
        <dbReference type="ARBA" id="ARBA00023136"/>
    </source>
</evidence>
<feature type="transmembrane region" description="Helical" evidence="10">
    <location>
        <begin position="165"/>
        <end position="185"/>
    </location>
</feature>
<keyword evidence="15" id="KW-1185">Reference proteome</keyword>
<dbReference type="GO" id="GO:1902600">
    <property type="term" value="P:proton transmembrane transport"/>
    <property type="evidence" value="ECO:0007669"/>
    <property type="project" value="InterPro"/>
</dbReference>
<feature type="transmembrane region" description="Helical" evidence="10">
    <location>
        <begin position="227"/>
        <end position="245"/>
    </location>
</feature>
<feature type="domain" description="Cation/H(+) antiporter C-terminal" evidence="13">
    <location>
        <begin position="624"/>
        <end position="785"/>
    </location>
</feature>
<gene>
    <name evidence="14" type="ORF">VFH_I360640</name>
</gene>
<feature type="transmembrane region" description="Helical" evidence="10">
    <location>
        <begin position="62"/>
        <end position="84"/>
    </location>
</feature>
<evidence type="ECO:0000259" key="11">
    <source>
        <dbReference type="Pfam" id="PF00999"/>
    </source>
</evidence>
<dbReference type="AlphaFoldDB" id="A0AAV0YSL9"/>
<feature type="transmembrane region" description="Helical" evidence="10">
    <location>
        <begin position="345"/>
        <end position="369"/>
    </location>
</feature>
<dbReference type="Pfam" id="PF23259">
    <property type="entry name" value="CHX17_C"/>
    <property type="match status" value="1"/>
</dbReference>
<evidence type="ECO:0000256" key="4">
    <source>
        <dbReference type="ARBA" id="ARBA00022692"/>
    </source>
</evidence>
<reference evidence="14 15" key="1">
    <citation type="submission" date="2023-01" db="EMBL/GenBank/DDBJ databases">
        <authorList>
            <person name="Kreplak J."/>
        </authorList>
    </citation>
    <scope>NUCLEOTIDE SEQUENCE [LARGE SCALE GENOMIC DNA]</scope>
</reference>
<evidence type="ECO:0000313" key="15">
    <source>
        <dbReference type="Proteomes" id="UP001157006"/>
    </source>
</evidence>
<dbReference type="Pfam" id="PF23256">
    <property type="entry name" value="CHX17_2nd"/>
    <property type="match status" value="1"/>
</dbReference>
<feature type="transmembrane region" description="Helical" evidence="10">
    <location>
        <begin position="266"/>
        <end position="294"/>
    </location>
</feature>
<dbReference type="PANTHER" id="PTHR32468:SF110">
    <property type="entry name" value="CATION_H+ EXCHANGER 3"/>
    <property type="match status" value="1"/>
</dbReference>
<dbReference type="GO" id="GO:0006813">
    <property type="term" value="P:potassium ion transport"/>
    <property type="evidence" value="ECO:0007669"/>
    <property type="project" value="UniProtKB-KW"/>
</dbReference>
<evidence type="ECO:0000256" key="7">
    <source>
        <dbReference type="ARBA" id="ARBA00023065"/>
    </source>
</evidence>
<feature type="domain" description="Cation/H(+) antiporter central" evidence="12">
    <location>
        <begin position="483"/>
        <end position="614"/>
    </location>
</feature>
<dbReference type="InterPro" id="IPR057291">
    <property type="entry name" value="CHX17_2nd"/>
</dbReference>
<keyword evidence="2" id="KW-0813">Transport</keyword>
<feature type="transmembrane region" description="Helical" evidence="10">
    <location>
        <begin position="197"/>
        <end position="221"/>
    </location>
</feature>
<comment type="similarity">
    <text evidence="9">Belongs to the monovalent cation:proton antiporter 2 (CPA2) transporter (TC 2.A.37) family. CHX (TC 2.A.37.4) subfamily.</text>
</comment>
<evidence type="ECO:0000256" key="10">
    <source>
        <dbReference type="SAM" id="Phobius"/>
    </source>
</evidence>
<organism evidence="14 15">
    <name type="scientific">Vicia faba</name>
    <name type="common">Broad bean</name>
    <name type="synonym">Faba vulgaris</name>
    <dbReference type="NCBI Taxonomy" id="3906"/>
    <lineage>
        <taxon>Eukaryota</taxon>
        <taxon>Viridiplantae</taxon>
        <taxon>Streptophyta</taxon>
        <taxon>Embryophyta</taxon>
        <taxon>Tracheophyta</taxon>
        <taxon>Spermatophyta</taxon>
        <taxon>Magnoliopsida</taxon>
        <taxon>eudicotyledons</taxon>
        <taxon>Gunneridae</taxon>
        <taxon>Pentapetalae</taxon>
        <taxon>rosids</taxon>
        <taxon>fabids</taxon>
        <taxon>Fabales</taxon>
        <taxon>Fabaceae</taxon>
        <taxon>Papilionoideae</taxon>
        <taxon>50 kb inversion clade</taxon>
        <taxon>NPAAA clade</taxon>
        <taxon>Hologalegina</taxon>
        <taxon>IRL clade</taxon>
        <taxon>Fabeae</taxon>
        <taxon>Vicia</taxon>
    </lineage>
</organism>
<evidence type="ECO:0000259" key="12">
    <source>
        <dbReference type="Pfam" id="PF23256"/>
    </source>
</evidence>
<keyword evidence="8 10" id="KW-0472">Membrane</keyword>
<evidence type="ECO:0008006" key="16">
    <source>
        <dbReference type="Google" id="ProtNLM"/>
    </source>
</evidence>
<dbReference type="Gene3D" id="1.20.1530.20">
    <property type="match status" value="1"/>
</dbReference>
<dbReference type="InterPro" id="IPR006153">
    <property type="entry name" value="Cation/H_exchanger_TM"/>
</dbReference>
<dbReference type="Proteomes" id="UP001157006">
    <property type="component" value="Chromosome 1L"/>
</dbReference>
<feature type="transmembrane region" description="Helical" evidence="10">
    <location>
        <begin position="123"/>
        <end position="145"/>
    </location>
</feature>
<feature type="domain" description="Cation/H+ exchanger transmembrane" evidence="11">
    <location>
        <begin position="41"/>
        <end position="422"/>
    </location>
</feature>
<proteinExistence type="inferred from homology"/>
<evidence type="ECO:0000256" key="9">
    <source>
        <dbReference type="ARBA" id="ARBA00038341"/>
    </source>
</evidence>
<keyword evidence="5" id="KW-0630">Potassium</keyword>
<evidence type="ECO:0000313" key="14">
    <source>
        <dbReference type="EMBL" id="CAI8588706.1"/>
    </source>
</evidence>
<sequence length="810" mass="89706">MGVPPACYEINVLNPSRAWQTSHILKTELPVLAIQLIFVLIISRLLFLIYKPFHQPRIISQISVGFLLTPPLLGRFVEIFLFVYPITGVLNIEVITNVGVIYYAFLSGLEMNLDTILHVEKKGATIAICGIVFPMVAGPALYALHRKVYVNVDVLPLEEITMNAYLVWTLVLTVTGFPVVAHTLSELKLLYTGLGKAALTASMITETYAWILFTLCVPFSINGVTAIYSVLSTIVFAIICIFVVRPIVVKVIDRKMDRDEWDEGQLLYVIMGLILCAYITDVLGTHDIVGAFIFGLILPHGKFADMVASYTDDFGGVMLAPLFFSGSGMRLGIKSIFYHPNWPYTLLVILLLCSLKILSTLFATFFFGMPSKDGFALGLLLNTKGAIALIMLNIAWDRSILSGQSYSVIAFAVILMTVVVSPAINAIYKPRKKFEQNKLKTIQKLRLDAELRLLACVHNNRQATGVIGLIETFNATRLSPIHVFALYPVEVTGRAATVVAAHMEKLNSQLGAQNLTRTQEELENIKNTFEAFGDAYDAIRVQTLNVVSAYATVHEDIYNAANEKRTSLIILPFHKQLSSERVLETTNATYRDINLNVMQSAPCSVGIYVDRDLRSLPKMNFRILMIFVGGPDDREALAVAWRMAGHPGTQLSVVRMLLFDEAAEVDTSSHAEAQGILFVVMDCEKQKELDDECVNSFRLTAVNNNDSITYSEIGVHSGEDIPTILNELDKFHCDLYIVGQGNRRNSRVFSNLLEWSDCLELGVIGDILASNNFGSGSSVLVVQQYGYGGMVLGKQSSNKDGFKSLIVKTE</sequence>
<dbReference type="Pfam" id="PF00999">
    <property type="entry name" value="Na_H_Exchanger"/>
    <property type="match status" value="1"/>
</dbReference>
<evidence type="ECO:0000256" key="2">
    <source>
        <dbReference type="ARBA" id="ARBA00022448"/>
    </source>
</evidence>
<keyword evidence="3" id="KW-0633">Potassium transport</keyword>
<evidence type="ECO:0000256" key="3">
    <source>
        <dbReference type="ARBA" id="ARBA00022538"/>
    </source>
</evidence>
<evidence type="ECO:0000259" key="13">
    <source>
        <dbReference type="Pfam" id="PF23259"/>
    </source>
</evidence>
<evidence type="ECO:0000256" key="1">
    <source>
        <dbReference type="ARBA" id="ARBA00004141"/>
    </source>
</evidence>
<evidence type="ECO:0000256" key="5">
    <source>
        <dbReference type="ARBA" id="ARBA00022958"/>
    </source>
</evidence>
<keyword evidence="7" id="KW-0406">Ion transport</keyword>